<dbReference type="Pfam" id="PF00089">
    <property type="entry name" value="Trypsin"/>
    <property type="match status" value="1"/>
</dbReference>
<dbReference type="InterPro" id="IPR009003">
    <property type="entry name" value="Peptidase_S1_PA"/>
</dbReference>
<dbReference type="AlphaFoldDB" id="A0A8S3Z3S3"/>
<dbReference type="EMBL" id="CAJHNH020001614">
    <property type="protein sequence ID" value="CAG5123779.1"/>
    <property type="molecule type" value="Genomic_DNA"/>
</dbReference>
<feature type="signal peptide" evidence="3">
    <location>
        <begin position="1"/>
        <end position="21"/>
    </location>
</feature>
<evidence type="ECO:0000256" key="2">
    <source>
        <dbReference type="ARBA" id="ARBA00024195"/>
    </source>
</evidence>
<dbReference type="GO" id="GO:0006508">
    <property type="term" value="P:proteolysis"/>
    <property type="evidence" value="ECO:0007669"/>
    <property type="project" value="InterPro"/>
</dbReference>
<evidence type="ECO:0000256" key="1">
    <source>
        <dbReference type="ARBA" id="ARBA00023157"/>
    </source>
</evidence>
<reference evidence="5" key="1">
    <citation type="submission" date="2021-04" db="EMBL/GenBank/DDBJ databases">
        <authorList>
            <consortium name="Molecular Ecology Group"/>
        </authorList>
    </citation>
    <scope>NUCLEOTIDE SEQUENCE</scope>
</reference>
<protein>
    <recommendedName>
        <fullName evidence="4">Peptidase S1 domain-containing protein</fullName>
    </recommendedName>
</protein>
<dbReference type="Gene3D" id="2.40.10.10">
    <property type="entry name" value="Trypsin-like serine proteases"/>
    <property type="match status" value="1"/>
</dbReference>
<dbReference type="InterPro" id="IPR051487">
    <property type="entry name" value="Ser/Thr_Proteases_Immune/Dev"/>
</dbReference>
<gene>
    <name evidence="5" type="ORF">CUNI_LOCUS9337</name>
</gene>
<dbReference type="Proteomes" id="UP000678393">
    <property type="component" value="Unassembled WGS sequence"/>
</dbReference>
<evidence type="ECO:0000256" key="3">
    <source>
        <dbReference type="SAM" id="SignalP"/>
    </source>
</evidence>
<accession>A0A8S3Z3S3</accession>
<feature type="domain" description="Peptidase S1" evidence="4">
    <location>
        <begin position="139"/>
        <end position="367"/>
    </location>
</feature>
<dbReference type="GO" id="GO:0004252">
    <property type="term" value="F:serine-type endopeptidase activity"/>
    <property type="evidence" value="ECO:0007669"/>
    <property type="project" value="InterPro"/>
</dbReference>
<dbReference type="SUPFAM" id="SSF50494">
    <property type="entry name" value="Trypsin-like serine proteases"/>
    <property type="match status" value="1"/>
</dbReference>
<organism evidence="5 6">
    <name type="scientific">Candidula unifasciata</name>
    <dbReference type="NCBI Taxonomy" id="100452"/>
    <lineage>
        <taxon>Eukaryota</taxon>
        <taxon>Metazoa</taxon>
        <taxon>Spiralia</taxon>
        <taxon>Lophotrochozoa</taxon>
        <taxon>Mollusca</taxon>
        <taxon>Gastropoda</taxon>
        <taxon>Heterobranchia</taxon>
        <taxon>Euthyneura</taxon>
        <taxon>Panpulmonata</taxon>
        <taxon>Eupulmonata</taxon>
        <taxon>Stylommatophora</taxon>
        <taxon>Helicina</taxon>
        <taxon>Helicoidea</taxon>
        <taxon>Geomitridae</taxon>
        <taxon>Candidula</taxon>
    </lineage>
</organism>
<sequence length="367" mass="40174">MYTPALTFVVLLWTKELFVAGNTLINTYVAENGQSYYRTPLYCSYTSLYLVSPYNNMRNTYVMTDNRDCCYLAEFRGKCCVQTDSQGLYQSCKCDPSITCSTTTTPTTTPVSTTIAPTTTPVPTTTAITPLCGSPTFRILYGEKASTDCPNSGVFNITFLNGSRSCCNAVYTLATVYGIFKPTILTAEVCKIFVELFITSDIPLEIHIGSQKYDLLQPNFTVVSGPDGSAFIEVAESLSYILDEVGDCQKNLICPYNEATMKGRVDMTQCKMFSWGSSDSNDLSQNGLNQVSLTINNGGCQDNPDQSSNSTLCFKSQSGKNVMCSNDSGAPVYCKALETEEWILMGVTGLQRECDNTPEITVIPYPG</sequence>
<proteinExistence type="inferred from homology"/>
<keyword evidence="1" id="KW-1015">Disulfide bond</keyword>
<keyword evidence="6" id="KW-1185">Reference proteome</keyword>
<evidence type="ECO:0000313" key="5">
    <source>
        <dbReference type="EMBL" id="CAG5123779.1"/>
    </source>
</evidence>
<comment type="similarity">
    <text evidence="2">Belongs to the peptidase S1 family. CLIP subfamily.</text>
</comment>
<evidence type="ECO:0000259" key="4">
    <source>
        <dbReference type="PROSITE" id="PS50240"/>
    </source>
</evidence>
<dbReference type="OrthoDB" id="6147673at2759"/>
<dbReference type="InterPro" id="IPR043504">
    <property type="entry name" value="Peptidase_S1_PA_chymotrypsin"/>
</dbReference>
<keyword evidence="3" id="KW-0732">Signal</keyword>
<dbReference type="PANTHER" id="PTHR24256">
    <property type="entry name" value="TRYPTASE-RELATED"/>
    <property type="match status" value="1"/>
</dbReference>
<feature type="chain" id="PRO_5035928764" description="Peptidase S1 domain-containing protein" evidence="3">
    <location>
        <begin position="22"/>
        <end position="367"/>
    </location>
</feature>
<name>A0A8S3Z3S3_9EUPU</name>
<evidence type="ECO:0000313" key="6">
    <source>
        <dbReference type="Proteomes" id="UP000678393"/>
    </source>
</evidence>
<comment type="caution">
    <text evidence="5">The sequence shown here is derived from an EMBL/GenBank/DDBJ whole genome shotgun (WGS) entry which is preliminary data.</text>
</comment>
<dbReference type="PROSITE" id="PS50240">
    <property type="entry name" value="TRYPSIN_DOM"/>
    <property type="match status" value="1"/>
</dbReference>
<dbReference type="InterPro" id="IPR001254">
    <property type="entry name" value="Trypsin_dom"/>
</dbReference>